<gene>
    <name evidence="2" type="ORF">IAD32_04920</name>
</gene>
<organism evidence="2 3">
    <name type="scientific">Candidatus Scatavimonas merdigallinarum</name>
    <dbReference type="NCBI Taxonomy" id="2840914"/>
    <lineage>
        <taxon>Bacteria</taxon>
        <taxon>Bacillati</taxon>
        <taxon>Bacillota</taxon>
        <taxon>Clostridia</taxon>
        <taxon>Eubacteriales</taxon>
        <taxon>Oscillospiraceae</taxon>
        <taxon>Oscillospiraceae incertae sedis</taxon>
        <taxon>Candidatus Scatavimonas</taxon>
    </lineage>
</organism>
<proteinExistence type="predicted"/>
<evidence type="ECO:0000313" key="3">
    <source>
        <dbReference type="Proteomes" id="UP000886787"/>
    </source>
</evidence>
<dbReference type="EMBL" id="DVFW01000025">
    <property type="protein sequence ID" value="HIQ80611.1"/>
    <property type="molecule type" value="Genomic_DNA"/>
</dbReference>
<accession>A0A9D0ZJL6</accession>
<sequence length="531" mass="61004">MRIGMIYYALTTYHILCCVLHKMTVHPQENAVLLLSDIHKNSTAFAKHYQSAGIFHKVVLLEELSVLERQRYLERKKMPPSFILSACCRQMERCLKKAGVHVKREKDLYVCPDHFPFGWYVIRNKLSYHCFEEGSGVLSNRDFALENMKRNKTQYHLYFSLGCFGENRYACEILADAEKQRPGYTHSKMTDFSVDRILEEMSEAKRQQVLLFFGVNEKITLSENSALLLTQHMANLGLMTLEEQHLLYTLFADYLFAPDSQLVVKPHPDDIAGMYRRIFQGKAKILPFAMPSELIRYCISGCFQKAAAAYSTSVRSMCSIAGQTLCFDNRILKDWRYMPQYDCAVRFLQSIGIQVADTDGDELLLQAFAHMLKSPIVFSHSDSIFASSAEAVVFSDLNEQNPIQHAEETAAFLRCTVARVVVFCQEKEDYAFFDGQNKSLFRYIRPITLYGNGEMRHITIFTKEQAIMKAAEQFATKKELPYTGVTVEMRGIGASEAEKIRVLEGVLAATEKRLNSYIEERRRSYEETDHL</sequence>
<dbReference type="AlphaFoldDB" id="A0A9D0ZJL6"/>
<evidence type="ECO:0000313" key="2">
    <source>
        <dbReference type="EMBL" id="HIQ80611.1"/>
    </source>
</evidence>
<protein>
    <submittedName>
        <fullName evidence="2">Uncharacterized protein</fullName>
    </submittedName>
</protein>
<feature type="coiled-coil region" evidence="1">
    <location>
        <begin position="500"/>
        <end position="527"/>
    </location>
</feature>
<dbReference type="Proteomes" id="UP000886787">
    <property type="component" value="Unassembled WGS sequence"/>
</dbReference>
<evidence type="ECO:0000256" key="1">
    <source>
        <dbReference type="SAM" id="Coils"/>
    </source>
</evidence>
<reference evidence="2" key="2">
    <citation type="journal article" date="2021" name="PeerJ">
        <title>Extensive microbial diversity within the chicken gut microbiome revealed by metagenomics and culture.</title>
        <authorList>
            <person name="Gilroy R."/>
            <person name="Ravi A."/>
            <person name="Getino M."/>
            <person name="Pursley I."/>
            <person name="Horton D.L."/>
            <person name="Alikhan N.F."/>
            <person name="Baker D."/>
            <person name="Gharbi K."/>
            <person name="Hall N."/>
            <person name="Watson M."/>
            <person name="Adriaenssens E.M."/>
            <person name="Foster-Nyarko E."/>
            <person name="Jarju S."/>
            <person name="Secka A."/>
            <person name="Antonio M."/>
            <person name="Oren A."/>
            <person name="Chaudhuri R.R."/>
            <person name="La Ragione R."/>
            <person name="Hildebrand F."/>
            <person name="Pallen M.J."/>
        </authorList>
    </citation>
    <scope>NUCLEOTIDE SEQUENCE</scope>
    <source>
        <strain evidence="2">ChiSjej1B19-3389</strain>
    </source>
</reference>
<comment type="caution">
    <text evidence="2">The sequence shown here is derived from an EMBL/GenBank/DDBJ whole genome shotgun (WGS) entry which is preliminary data.</text>
</comment>
<reference evidence="2" key="1">
    <citation type="submission" date="2020-10" db="EMBL/GenBank/DDBJ databases">
        <authorList>
            <person name="Gilroy R."/>
        </authorList>
    </citation>
    <scope>NUCLEOTIDE SEQUENCE</scope>
    <source>
        <strain evidence="2">ChiSjej1B19-3389</strain>
    </source>
</reference>
<keyword evidence="1" id="KW-0175">Coiled coil</keyword>
<name>A0A9D0ZJL6_9FIRM</name>